<dbReference type="SMART" id="SM00388">
    <property type="entry name" value="HisKA"/>
    <property type="match status" value="1"/>
</dbReference>
<evidence type="ECO:0000259" key="17">
    <source>
        <dbReference type="PROSITE" id="PS50113"/>
    </source>
</evidence>
<sequence length="1016" mass="108524">MEEQLVAVEEALACERSRVRALEAELRRLRSQLAAECLQAKPAASEVPRLASGMLGVLRGKRVVEGKENADGTVTISRSDFDLLRLKDHAFDNVKEGITIADCSHPNMPLIYANKAFTQITGYSLTETLGKNCRFLQGEGTDTETVGKMREAMREGSPCVVQLLNYKKNGDAFVNYLSVTPIRDQAGRLSHFVGVQSDITELVNHKKAELAAKHAAVQAAAATEAKSQFLARMSHEIRTPLNGMIAVGQLLAETSLSPAQWDLVNTIRCSGETLLTLISDILDFSRIEANKMVLVYNQFRLTTVIEAAMEIAGMQAALKRLHVAYHVAKGVPRVLIGDAQRLQQILLNVLNNAVNEEGPLLEVHFSVRDTGIGISRSDLDLLFRSFSQVDASTTRRYGGSGLGLAISQKLCEAMGGAMWAASNGLGCGSTFRWTLSARAPAPAAARRSMERAALARALPDDVPEERVQESGEVARLRLPSSPCRLGPALAPFSMAARDPVGEGGPAGGGGACTEDCPRLERRSMSLERLTRSLSQERGEGAGPATQTRSEGDLEEQTLRLLSGRRVLLVEPCEMVRSVLALDMRAWGCAVCAVASEQAAIARLRLRGGNANGAYSSAAPRAERGDQPADRLRLEHAPAAGGADAEGPFDVCIADISFSRVLHALLQGDDSEAARMIFFGWPGNYEADEAPGPLAYSSFTDGSGSNGGALGNPRLSTAPNQAQAPRELVDGRRRAPGSRQLAYVVVTRPIRQGRLKLALEEVLCTPLAATAPDLDALEAASSGSGSEDCRGGGRGLREWGSGGTSQTGGTGGDAEVQLEREVAEEMRKGLPMRSSGFSSGGSGHGISQRRSIDLSGDGIHKVASGGQLLQACSRKVATTRQPSAEAGEARAAALRVLIAEDNAINMKVATSILARMGYSRVTQARDGQEALDHISARGGPDAFDFILMDLHMPRKGGMEVVMELRARWPASRVRIVAVTADAFEDTRDQCLASGFDGWLSKPFRVEDLAGIMDAILA</sequence>
<dbReference type="AlphaFoldDB" id="A0AAW1S2F2"/>
<dbReference type="PRINTS" id="PR00344">
    <property type="entry name" value="BCTRLSENSOR"/>
</dbReference>
<evidence type="ECO:0000256" key="1">
    <source>
        <dbReference type="ARBA" id="ARBA00000085"/>
    </source>
</evidence>
<feature type="compositionally biased region" description="Polar residues" evidence="13">
    <location>
        <begin position="713"/>
        <end position="722"/>
    </location>
</feature>
<dbReference type="Pfam" id="PF00072">
    <property type="entry name" value="Response_reg"/>
    <property type="match status" value="1"/>
</dbReference>
<dbReference type="InterPro" id="IPR000014">
    <property type="entry name" value="PAS"/>
</dbReference>
<keyword evidence="6" id="KW-0808">Transferase</keyword>
<proteinExistence type="predicted"/>
<evidence type="ECO:0000256" key="13">
    <source>
        <dbReference type="SAM" id="MobiDB-lite"/>
    </source>
</evidence>
<feature type="domain" description="Histidine kinase" evidence="14">
    <location>
        <begin position="232"/>
        <end position="439"/>
    </location>
</feature>
<dbReference type="InterPro" id="IPR001610">
    <property type="entry name" value="PAC"/>
</dbReference>
<feature type="compositionally biased region" description="Basic and acidic residues" evidence="13">
    <location>
        <begin position="786"/>
        <end position="796"/>
    </location>
</feature>
<evidence type="ECO:0000313" key="18">
    <source>
        <dbReference type="EMBL" id="KAK9840570.1"/>
    </source>
</evidence>
<dbReference type="InterPro" id="IPR001789">
    <property type="entry name" value="Sig_transdc_resp-reg_receiver"/>
</dbReference>
<dbReference type="EC" id="2.7.13.3" evidence="2"/>
<evidence type="ECO:0000259" key="15">
    <source>
        <dbReference type="PROSITE" id="PS50110"/>
    </source>
</evidence>
<dbReference type="CDD" id="cd16922">
    <property type="entry name" value="HATPase_EvgS-ArcB-TorS-like"/>
    <property type="match status" value="1"/>
</dbReference>
<reference evidence="18 19" key="1">
    <citation type="journal article" date="2024" name="Nat. Commun.">
        <title>Phylogenomics reveals the evolutionary origins of lichenization in chlorophyte algae.</title>
        <authorList>
            <person name="Puginier C."/>
            <person name="Libourel C."/>
            <person name="Otte J."/>
            <person name="Skaloud P."/>
            <person name="Haon M."/>
            <person name="Grisel S."/>
            <person name="Petersen M."/>
            <person name="Berrin J.G."/>
            <person name="Delaux P.M."/>
            <person name="Dal Grande F."/>
            <person name="Keller J."/>
        </authorList>
    </citation>
    <scope>NUCLEOTIDE SEQUENCE [LARGE SCALE GENOMIC DNA]</scope>
    <source>
        <strain evidence="18 19">SAG 245.80</strain>
    </source>
</reference>
<feature type="region of interest" description="Disordered" evidence="13">
    <location>
        <begin position="830"/>
        <end position="850"/>
    </location>
</feature>
<evidence type="ECO:0000256" key="6">
    <source>
        <dbReference type="ARBA" id="ARBA00022679"/>
    </source>
</evidence>
<evidence type="ECO:0000256" key="11">
    <source>
        <dbReference type="PROSITE-ProRule" id="PRU00169"/>
    </source>
</evidence>
<evidence type="ECO:0000259" key="16">
    <source>
        <dbReference type="PROSITE" id="PS50112"/>
    </source>
</evidence>
<keyword evidence="12" id="KW-0175">Coiled coil</keyword>
<dbReference type="PROSITE" id="PS50109">
    <property type="entry name" value="HIS_KIN"/>
    <property type="match status" value="1"/>
</dbReference>
<dbReference type="InterPro" id="IPR000700">
    <property type="entry name" value="PAS-assoc_C"/>
</dbReference>
<evidence type="ECO:0000256" key="10">
    <source>
        <dbReference type="ARBA" id="ARBA00023012"/>
    </source>
</evidence>
<dbReference type="GO" id="GO:0009881">
    <property type="term" value="F:photoreceptor activity"/>
    <property type="evidence" value="ECO:0007669"/>
    <property type="project" value="UniProtKB-KW"/>
</dbReference>
<keyword evidence="9" id="KW-0067">ATP-binding</keyword>
<dbReference type="PROSITE" id="PS50110">
    <property type="entry name" value="RESPONSE_REGULATORY"/>
    <property type="match status" value="1"/>
</dbReference>
<dbReference type="Pfam" id="PF00512">
    <property type="entry name" value="HisKA"/>
    <property type="match status" value="1"/>
</dbReference>
<keyword evidence="19" id="KW-1185">Reference proteome</keyword>
<feature type="region of interest" description="Disordered" evidence="13">
    <location>
        <begin position="778"/>
        <end position="814"/>
    </location>
</feature>
<dbReference type="Pfam" id="PF13426">
    <property type="entry name" value="PAS_9"/>
    <property type="match status" value="1"/>
</dbReference>
<dbReference type="Gene3D" id="3.40.50.2300">
    <property type="match status" value="1"/>
</dbReference>
<dbReference type="PROSITE" id="PS50113">
    <property type="entry name" value="PAC"/>
    <property type="match status" value="1"/>
</dbReference>
<dbReference type="PANTHER" id="PTHR45339:SF1">
    <property type="entry name" value="HYBRID SIGNAL TRANSDUCTION HISTIDINE KINASE J"/>
    <property type="match status" value="1"/>
</dbReference>
<feature type="domain" description="PAS" evidence="16">
    <location>
        <begin position="89"/>
        <end position="156"/>
    </location>
</feature>
<evidence type="ECO:0000256" key="12">
    <source>
        <dbReference type="SAM" id="Coils"/>
    </source>
</evidence>
<keyword evidence="5" id="KW-0716">Sensory transduction</keyword>
<dbReference type="Gene3D" id="1.10.287.130">
    <property type="match status" value="1"/>
</dbReference>
<keyword evidence="3" id="KW-0157">Chromophore</keyword>
<comment type="caution">
    <text evidence="18">The sequence shown here is derived from an EMBL/GenBank/DDBJ whole genome shotgun (WGS) entry which is preliminary data.</text>
</comment>
<dbReference type="CDD" id="cd00082">
    <property type="entry name" value="HisKA"/>
    <property type="match status" value="1"/>
</dbReference>
<protein>
    <recommendedName>
        <fullName evidence="2">histidine kinase</fullName>
        <ecNumber evidence="2">2.7.13.3</ecNumber>
    </recommendedName>
</protein>
<dbReference type="SUPFAM" id="SSF55785">
    <property type="entry name" value="PYP-like sensor domain (PAS domain)"/>
    <property type="match status" value="1"/>
</dbReference>
<dbReference type="SMART" id="SM00387">
    <property type="entry name" value="HATPase_c"/>
    <property type="match status" value="1"/>
</dbReference>
<dbReference type="SMART" id="SM00448">
    <property type="entry name" value="REC"/>
    <property type="match status" value="1"/>
</dbReference>
<feature type="region of interest" description="Disordered" evidence="13">
    <location>
        <begin position="704"/>
        <end position="726"/>
    </location>
</feature>
<dbReference type="CDD" id="cd00130">
    <property type="entry name" value="PAS"/>
    <property type="match status" value="1"/>
</dbReference>
<dbReference type="SMART" id="SM00086">
    <property type="entry name" value="PAC"/>
    <property type="match status" value="1"/>
</dbReference>
<dbReference type="InterPro" id="IPR036097">
    <property type="entry name" value="HisK_dim/P_sf"/>
</dbReference>
<evidence type="ECO:0000256" key="2">
    <source>
        <dbReference type="ARBA" id="ARBA00012438"/>
    </source>
</evidence>
<dbReference type="PANTHER" id="PTHR45339">
    <property type="entry name" value="HYBRID SIGNAL TRANSDUCTION HISTIDINE KINASE J"/>
    <property type="match status" value="1"/>
</dbReference>
<dbReference type="FunFam" id="1.10.287.130:FF:000002">
    <property type="entry name" value="Two-component osmosensing histidine kinase"/>
    <property type="match status" value="1"/>
</dbReference>
<evidence type="ECO:0000256" key="9">
    <source>
        <dbReference type="ARBA" id="ARBA00022840"/>
    </source>
</evidence>
<comment type="catalytic activity">
    <reaction evidence="1">
        <text>ATP + protein L-histidine = ADP + protein N-phospho-L-histidine.</text>
        <dbReference type="EC" id="2.7.13.3"/>
    </reaction>
</comment>
<feature type="domain" description="PAC" evidence="17">
    <location>
        <begin position="157"/>
        <end position="211"/>
    </location>
</feature>
<feature type="domain" description="Response regulatory" evidence="15">
    <location>
        <begin position="894"/>
        <end position="1015"/>
    </location>
</feature>
<dbReference type="NCBIfam" id="TIGR00229">
    <property type="entry name" value="sensory_box"/>
    <property type="match status" value="1"/>
</dbReference>
<evidence type="ECO:0000256" key="4">
    <source>
        <dbReference type="ARBA" id="ARBA00022553"/>
    </source>
</evidence>
<keyword evidence="10" id="KW-0902">Two-component regulatory system</keyword>
<dbReference type="Gene3D" id="3.30.565.10">
    <property type="entry name" value="Histidine kinase-like ATPase, C-terminal domain"/>
    <property type="match status" value="1"/>
</dbReference>
<feature type="compositionally biased region" description="Gly residues" evidence="13">
    <location>
        <begin position="799"/>
        <end position="811"/>
    </location>
</feature>
<keyword evidence="7" id="KW-0547">Nucleotide-binding</keyword>
<dbReference type="InterPro" id="IPR003594">
    <property type="entry name" value="HATPase_dom"/>
</dbReference>
<evidence type="ECO:0000313" key="19">
    <source>
        <dbReference type="Proteomes" id="UP001445335"/>
    </source>
</evidence>
<dbReference type="InterPro" id="IPR004358">
    <property type="entry name" value="Sig_transdc_His_kin-like_C"/>
</dbReference>
<dbReference type="EMBL" id="JALJOU010000013">
    <property type="protein sequence ID" value="KAK9840570.1"/>
    <property type="molecule type" value="Genomic_DNA"/>
</dbReference>
<dbReference type="Pfam" id="PF02518">
    <property type="entry name" value="HATPase_c"/>
    <property type="match status" value="1"/>
</dbReference>
<dbReference type="PROSITE" id="PS50112">
    <property type="entry name" value="PAS"/>
    <property type="match status" value="1"/>
</dbReference>
<feature type="region of interest" description="Disordered" evidence="13">
    <location>
        <begin position="532"/>
        <end position="554"/>
    </location>
</feature>
<dbReference type="GO" id="GO:0005524">
    <property type="term" value="F:ATP binding"/>
    <property type="evidence" value="ECO:0007669"/>
    <property type="project" value="UniProtKB-KW"/>
</dbReference>
<keyword evidence="3" id="KW-0675">Receptor</keyword>
<dbReference type="SUPFAM" id="SSF47384">
    <property type="entry name" value="Homodimeric domain of signal transducing histidine kinase"/>
    <property type="match status" value="1"/>
</dbReference>
<evidence type="ECO:0000256" key="8">
    <source>
        <dbReference type="ARBA" id="ARBA00022777"/>
    </source>
</evidence>
<dbReference type="CDD" id="cd17546">
    <property type="entry name" value="REC_hyHK_CKI1_RcsC-like"/>
    <property type="match status" value="1"/>
</dbReference>
<dbReference type="InterPro" id="IPR035965">
    <property type="entry name" value="PAS-like_dom_sf"/>
</dbReference>
<evidence type="ECO:0000256" key="3">
    <source>
        <dbReference type="ARBA" id="ARBA00022543"/>
    </source>
</evidence>
<dbReference type="GO" id="GO:0009637">
    <property type="term" value="P:response to blue light"/>
    <property type="evidence" value="ECO:0007669"/>
    <property type="project" value="UniProtKB-ARBA"/>
</dbReference>
<organism evidence="18 19">
    <name type="scientific">Elliptochloris bilobata</name>
    <dbReference type="NCBI Taxonomy" id="381761"/>
    <lineage>
        <taxon>Eukaryota</taxon>
        <taxon>Viridiplantae</taxon>
        <taxon>Chlorophyta</taxon>
        <taxon>core chlorophytes</taxon>
        <taxon>Trebouxiophyceae</taxon>
        <taxon>Trebouxiophyceae incertae sedis</taxon>
        <taxon>Elliptochloris clade</taxon>
        <taxon>Elliptochloris</taxon>
    </lineage>
</organism>
<dbReference type="Proteomes" id="UP001445335">
    <property type="component" value="Unassembled WGS sequence"/>
</dbReference>
<dbReference type="Gene3D" id="3.30.450.20">
    <property type="entry name" value="PAS domain"/>
    <property type="match status" value="1"/>
</dbReference>
<feature type="coiled-coil region" evidence="12">
    <location>
        <begin position="5"/>
        <end position="39"/>
    </location>
</feature>
<dbReference type="InterPro" id="IPR036890">
    <property type="entry name" value="HATPase_C_sf"/>
</dbReference>
<dbReference type="GO" id="GO:0000155">
    <property type="term" value="F:phosphorelay sensor kinase activity"/>
    <property type="evidence" value="ECO:0007669"/>
    <property type="project" value="InterPro"/>
</dbReference>
<name>A0AAW1S2F2_9CHLO</name>
<evidence type="ECO:0000256" key="5">
    <source>
        <dbReference type="ARBA" id="ARBA00022606"/>
    </source>
</evidence>
<dbReference type="InterPro" id="IPR005467">
    <property type="entry name" value="His_kinase_dom"/>
</dbReference>
<gene>
    <name evidence="18" type="ORF">WJX81_001725</name>
</gene>
<keyword evidence="8" id="KW-0418">Kinase</keyword>
<accession>A0AAW1S2F2</accession>
<evidence type="ECO:0000259" key="14">
    <source>
        <dbReference type="PROSITE" id="PS50109"/>
    </source>
</evidence>
<keyword evidence="4 11" id="KW-0597">Phosphoprotein</keyword>
<keyword evidence="3" id="KW-0600">Photoreceptor protein</keyword>
<evidence type="ECO:0000256" key="7">
    <source>
        <dbReference type="ARBA" id="ARBA00022741"/>
    </source>
</evidence>
<dbReference type="InterPro" id="IPR003661">
    <property type="entry name" value="HisK_dim/P_dom"/>
</dbReference>
<feature type="modified residue" description="4-aspartylphosphate" evidence="11">
    <location>
        <position position="948"/>
    </location>
</feature>
<dbReference type="SUPFAM" id="SSF52172">
    <property type="entry name" value="CheY-like"/>
    <property type="match status" value="1"/>
</dbReference>
<dbReference type="SUPFAM" id="SSF55874">
    <property type="entry name" value="ATPase domain of HSP90 chaperone/DNA topoisomerase II/histidine kinase"/>
    <property type="match status" value="1"/>
</dbReference>
<dbReference type="InterPro" id="IPR011006">
    <property type="entry name" value="CheY-like_superfamily"/>
</dbReference>